<dbReference type="EMBL" id="SPQC01000021">
    <property type="protein sequence ID" value="TFU22182.1"/>
    <property type="molecule type" value="Genomic_DNA"/>
</dbReference>
<dbReference type="Proteomes" id="UP000297951">
    <property type="component" value="Unassembled WGS sequence"/>
</dbReference>
<proteinExistence type="predicted"/>
<accession>A0A4Y9F2Z0</accession>
<evidence type="ECO:0000313" key="2">
    <source>
        <dbReference type="Proteomes" id="UP000297951"/>
    </source>
</evidence>
<sequence>MQKFALADGRRFAFYWTPRHHRTHVVWEAGAIGGRFTAAGGTARYGFPDTDEVSHPDGSVTVSFTKGAVVRWTAEGGVQRIR</sequence>
<protein>
    <submittedName>
        <fullName evidence="1">Uncharacterized protein</fullName>
    </submittedName>
</protein>
<organism evidence="1 2">
    <name type="scientific">Rothia nasimurium</name>
    <dbReference type="NCBI Taxonomy" id="85336"/>
    <lineage>
        <taxon>Bacteria</taxon>
        <taxon>Bacillati</taxon>
        <taxon>Actinomycetota</taxon>
        <taxon>Actinomycetes</taxon>
        <taxon>Micrococcales</taxon>
        <taxon>Micrococcaceae</taxon>
        <taxon>Rothia</taxon>
    </lineage>
</organism>
<comment type="caution">
    <text evidence="1">The sequence shown here is derived from an EMBL/GenBank/DDBJ whole genome shotgun (WGS) entry which is preliminary data.</text>
</comment>
<reference evidence="1 2" key="1">
    <citation type="submission" date="2019-03" db="EMBL/GenBank/DDBJ databases">
        <title>Diversity of the mouse oral microbiome.</title>
        <authorList>
            <person name="Joseph S."/>
            <person name="Aduse-Opoku J."/>
            <person name="Curtis M."/>
            <person name="Wade W."/>
            <person name="Hashim A."/>
        </authorList>
    </citation>
    <scope>NUCLEOTIDE SEQUENCE [LARGE SCALE GENOMIC DNA]</scope>
    <source>
        <strain evidence="2">irhom_31</strain>
    </source>
</reference>
<gene>
    <name evidence="1" type="ORF">E4U03_07055</name>
</gene>
<name>A0A4Y9F2Z0_9MICC</name>
<dbReference type="AlphaFoldDB" id="A0A4Y9F2Z0"/>
<evidence type="ECO:0000313" key="1">
    <source>
        <dbReference type="EMBL" id="TFU22182.1"/>
    </source>
</evidence>